<feature type="region of interest" description="Disordered" evidence="1">
    <location>
        <begin position="131"/>
        <end position="223"/>
    </location>
</feature>
<accession>A0A7C9VNT8</accession>
<dbReference type="AlphaFoldDB" id="A0A7C9VNT8"/>
<feature type="compositionally biased region" description="Polar residues" evidence="1">
    <location>
        <begin position="364"/>
        <end position="373"/>
    </location>
</feature>
<organism evidence="2 3">
    <name type="scientific">Candidatus Afipia apatlaquensis</name>
    <dbReference type="NCBI Taxonomy" id="2712852"/>
    <lineage>
        <taxon>Bacteria</taxon>
        <taxon>Pseudomonadati</taxon>
        <taxon>Pseudomonadota</taxon>
        <taxon>Alphaproteobacteria</taxon>
        <taxon>Hyphomicrobiales</taxon>
        <taxon>Nitrobacteraceae</taxon>
        <taxon>Afipia</taxon>
    </lineage>
</organism>
<protein>
    <recommendedName>
        <fullName evidence="4">SPOR domain-containing protein</fullName>
    </recommendedName>
</protein>
<evidence type="ECO:0000256" key="1">
    <source>
        <dbReference type="SAM" id="MobiDB-lite"/>
    </source>
</evidence>
<dbReference type="Proteomes" id="UP000480266">
    <property type="component" value="Unassembled WGS sequence"/>
</dbReference>
<evidence type="ECO:0000313" key="3">
    <source>
        <dbReference type="Proteomes" id="UP000480266"/>
    </source>
</evidence>
<proteinExistence type="predicted"/>
<comment type="caution">
    <text evidence="2">The sequence shown here is derived from an EMBL/GenBank/DDBJ whole genome shotgun (WGS) entry which is preliminary data.</text>
</comment>
<feature type="region of interest" description="Disordered" evidence="1">
    <location>
        <begin position="329"/>
        <end position="373"/>
    </location>
</feature>
<feature type="compositionally biased region" description="Low complexity" evidence="1">
    <location>
        <begin position="131"/>
        <end position="155"/>
    </location>
</feature>
<feature type="compositionally biased region" description="Basic and acidic residues" evidence="1">
    <location>
        <begin position="351"/>
        <end position="362"/>
    </location>
</feature>
<keyword evidence="3" id="KW-1185">Reference proteome</keyword>
<reference evidence="2" key="1">
    <citation type="submission" date="2020-02" db="EMBL/GenBank/DDBJ databases">
        <title>Draft genome sequence of Candidatus Afipia apatlaquensis IBT-C3, a potential strain for decolorization of textile dyes.</title>
        <authorList>
            <person name="Sanchez-Reyes A."/>
            <person name="Breton-Deval L."/>
            <person name="Mangelson H."/>
            <person name="Sanchez-Flores A."/>
        </authorList>
    </citation>
    <scope>NUCLEOTIDE SEQUENCE [LARGE SCALE GENOMIC DNA]</scope>
    <source>
        <strain evidence="2">IBT-C3</strain>
    </source>
</reference>
<evidence type="ECO:0000313" key="2">
    <source>
        <dbReference type="EMBL" id="NGX97972.1"/>
    </source>
</evidence>
<feature type="compositionally biased region" description="Low complexity" evidence="1">
    <location>
        <begin position="178"/>
        <end position="192"/>
    </location>
</feature>
<evidence type="ECO:0008006" key="4">
    <source>
        <dbReference type="Google" id="ProtNLM"/>
    </source>
</evidence>
<dbReference type="EMBL" id="JAAMRR010001169">
    <property type="protein sequence ID" value="NGX97972.1"/>
    <property type="molecule type" value="Genomic_DNA"/>
</dbReference>
<gene>
    <name evidence="2" type="ORF">G4V63_23010</name>
</gene>
<sequence>MAKDRNQFRDDLTDDDGAGWINRFLAEEDEFGGPSMWRLASWGVGTVGALIVAILATRSPAAMNRDQLASAELARQSQQVQWIAKESQNKARELAAAVDTLNGDRDRLYARVTMLEQSLDSVTGALARPAASLPPATQPTSPAASAPAQTSLPQATEADPIGPVKPTEAKAESVTQLPKIAPVATAPAATSPPVKPVEQKAETSTADQPPAPTVTAAIAPQNPAAVETPPAAIVRKTEFGVDLGGANSIEGLRALWRGVIKGNLQQLASLQPIIVVKERHDGLGMQLRLVAGPLSDAAEAAKVCAGVLTESNRACETAVYEGQRLNMISEKQPEAKKPEGQGYRSKRRSRQRSEPVVEERPKTSAFSSFFGNK</sequence>
<name>A0A7C9VNT8_9BRAD</name>